<evidence type="ECO:0000256" key="7">
    <source>
        <dbReference type="SAM" id="MobiDB-lite"/>
    </source>
</evidence>
<organism evidence="9 10">
    <name type="scientific">Derxia gummosa DSM 723</name>
    <dbReference type="NCBI Taxonomy" id="1121388"/>
    <lineage>
        <taxon>Bacteria</taxon>
        <taxon>Pseudomonadati</taxon>
        <taxon>Pseudomonadota</taxon>
        <taxon>Betaproteobacteria</taxon>
        <taxon>Burkholderiales</taxon>
        <taxon>Alcaligenaceae</taxon>
        <taxon>Derxia</taxon>
    </lineage>
</organism>
<dbReference type="InterPro" id="IPR036922">
    <property type="entry name" value="Rieske_2Fe-2S_sf"/>
</dbReference>
<dbReference type="GO" id="GO:0051537">
    <property type="term" value="F:2 iron, 2 sulfur cluster binding"/>
    <property type="evidence" value="ECO:0007669"/>
    <property type="project" value="UniProtKB-KW"/>
</dbReference>
<dbReference type="GO" id="GO:0046872">
    <property type="term" value="F:metal ion binding"/>
    <property type="evidence" value="ECO:0007669"/>
    <property type="project" value="UniProtKB-KW"/>
</dbReference>
<evidence type="ECO:0000256" key="4">
    <source>
        <dbReference type="ARBA" id="ARBA00023014"/>
    </source>
</evidence>
<dbReference type="SUPFAM" id="SSF50022">
    <property type="entry name" value="ISP domain"/>
    <property type="match status" value="1"/>
</dbReference>
<dbReference type="CDD" id="cd03467">
    <property type="entry name" value="Rieske"/>
    <property type="match status" value="1"/>
</dbReference>
<accession>A0A9U5CIR0</accession>
<dbReference type="PRINTS" id="PR00162">
    <property type="entry name" value="RIESKE"/>
</dbReference>
<feature type="region of interest" description="Disordered" evidence="7">
    <location>
        <begin position="1"/>
        <end position="43"/>
    </location>
</feature>
<evidence type="ECO:0000256" key="1">
    <source>
        <dbReference type="ARBA" id="ARBA00022714"/>
    </source>
</evidence>
<evidence type="ECO:0000256" key="6">
    <source>
        <dbReference type="ARBA" id="ARBA00034078"/>
    </source>
</evidence>
<keyword evidence="9" id="KW-1185">Reference proteome</keyword>
<evidence type="ECO:0000313" key="9">
    <source>
        <dbReference type="Proteomes" id="UP000675920"/>
    </source>
</evidence>
<dbReference type="PROSITE" id="PS51296">
    <property type="entry name" value="RIESKE"/>
    <property type="match status" value="1"/>
</dbReference>
<feature type="domain" description="Rieske" evidence="8">
    <location>
        <begin position="156"/>
        <end position="222"/>
    </location>
</feature>
<keyword evidence="1" id="KW-0001">2Fe-2S</keyword>
<proteinExistence type="predicted"/>
<keyword evidence="5" id="KW-1015">Disulfide bond</keyword>
<dbReference type="GO" id="GO:0016020">
    <property type="term" value="C:membrane"/>
    <property type="evidence" value="ECO:0007669"/>
    <property type="project" value="InterPro"/>
</dbReference>
<dbReference type="InterPro" id="IPR005805">
    <property type="entry name" value="Rieske_Fe-S_prot_C"/>
</dbReference>
<dbReference type="AlphaFoldDB" id="A0A9U5CIR0"/>
<keyword evidence="2" id="KW-0479">Metal-binding</keyword>
<evidence type="ECO:0000259" key="8">
    <source>
        <dbReference type="PROSITE" id="PS51296"/>
    </source>
</evidence>
<dbReference type="RefSeq" id="WP_051379087.1">
    <property type="nucleotide sequence ID" value="NZ_KI519499.1"/>
</dbReference>
<sequence length="236" mass="23974">MNPTIPPRPESPAASARPDAALPARRDAQMSACTGASAPADTGPPCVAASAARRAALRTALGGAALAGAIPLRPAFADDPADARPQVGDWLVLATDEDATKAVTADAVASNCKPLHVFPVDPATKTIRNGSRFNKIALVRVDPAALDGDAAQRAAGGVLAYSAVCTHQGCDVTEWNDKAGTLLCFCHFSQFDPKDKGQVAAGPASKALPWLPLRIDGGKLVVAAGFSAKPGPAKPA</sequence>
<dbReference type="InterPro" id="IPR017941">
    <property type="entry name" value="Rieske_2Fe-2S"/>
</dbReference>
<dbReference type="Pfam" id="PF00355">
    <property type="entry name" value="Rieske"/>
    <property type="match status" value="1"/>
</dbReference>
<dbReference type="PANTHER" id="PTHR10134">
    <property type="entry name" value="CYTOCHROME B-C1 COMPLEX SUBUNIT RIESKE, MITOCHONDRIAL"/>
    <property type="match status" value="1"/>
</dbReference>
<protein>
    <submittedName>
        <fullName evidence="10">Ubiquinol-cytochrome c reductase iron-sulfur subunit</fullName>
    </submittedName>
</protein>
<evidence type="ECO:0000313" key="10">
    <source>
        <dbReference type="RefSeq" id="WP_051379087.1"/>
    </source>
</evidence>
<evidence type="ECO:0000256" key="5">
    <source>
        <dbReference type="ARBA" id="ARBA00023157"/>
    </source>
</evidence>
<comment type="cofactor">
    <cofactor evidence="6">
        <name>[2Fe-2S] cluster</name>
        <dbReference type="ChEBI" id="CHEBI:190135"/>
    </cofactor>
</comment>
<keyword evidence="3" id="KW-0408">Iron</keyword>
<dbReference type="InterPro" id="IPR014349">
    <property type="entry name" value="Rieske_Fe-S_prot"/>
</dbReference>
<feature type="compositionally biased region" description="Low complexity" evidence="7">
    <location>
        <begin position="11"/>
        <end position="23"/>
    </location>
</feature>
<dbReference type="Gene3D" id="2.102.10.10">
    <property type="entry name" value="Rieske [2Fe-2S] iron-sulphur domain"/>
    <property type="match status" value="1"/>
</dbReference>
<evidence type="ECO:0000256" key="3">
    <source>
        <dbReference type="ARBA" id="ARBA00023004"/>
    </source>
</evidence>
<name>A0A9U5CIR0_9BURK</name>
<reference evidence="10" key="1">
    <citation type="submission" date="2025-08" db="UniProtKB">
        <authorList>
            <consortium name="RefSeq"/>
        </authorList>
    </citation>
    <scope>IDENTIFICATION</scope>
</reference>
<feature type="compositionally biased region" description="Pro residues" evidence="7">
    <location>
        <begin position="1"/>
        <end position="10"/>
    </location>
</feature>
<dbReference type="Proteomes" id="UP000675920">
    <property type="component" value="Unplaced"/>
</dbReference>
<evidence type="ECO:0000256" key="2">
    <source>
        <dbReference type="ARBA" id="ARBA00022723"/>
    </source>
</evidence>
<keyword evidence="4" id="KW-0411">Iron-sulfur</keyword>